<dbReference type="PANTHER" id="PTHR23131">
    <property type="entry name" value="ENDORIBONUCLEASE LACTB2"/>
    <property type="match status" value="1"/>
</dbReference>
<evidence type="ECO:0000259" key="1">
    <source>
        <dbReference type="SMART" id="SM00849"/>
    </source>
</evidence>
<dbReference type="Gene3D" id="3.60.15.10">
    <property type="entry name" value="Ribonuclease Z/Hydroxyacylglutathione hydrolase-like"/>
    <property type="match status" value="1"/>
</dbReference>
<dbReference type="InterPro" id="IPR036866">
    <property type="entry name" value="RibonucZ/Hydroxyglut_hydro"/>
</dbReference>
<dbReference type="SMART" id="SM00849">
    <property type="entry name" value="Lactamase_B"/>
    <property type="match status" value="1"/>
</dbReference>
<dbReference type="AlphaFoldDB" id="A0A6J7ERR5"/>
<dbReference type="InterPro" id="IPR036388">
    <property type="entry name" value="WH-like_DNA-bd_sf"/>
</dbReference>
<name>A0A6J7ERR5_9ZZZZ</name>
<dbReference type="Pfam" id="PF00753">
    <property type="entry name" value="Lactamase_B"/>
    <property type="match status" value="1"/>
</dbReference>
<proteinExistence type="predicted"/>
<dbReference type="Gene3D" id="1.10.10.10">
    <property type="entry name" value="Winged helix-like DNA-binding domain superfamily/Winged helix DNA-binding domain"/>
    <property type="match status" value="1"/>
</dbReference>
<dbReference type="InterPro" id="IPR050662">
    <property type="entry name" value="Sec-metab_biosynth-thioest"/>
</dbReference>
<accession>A0A6J7ERR5</accession>
<dbReference type="PANTHER" id="PTHR23131:SF4">
    <property type="entry name" value="METALLO-BETA-LACTAMASE SUPERFAMILY POTEIN"/>
    <property type="match status" value="1"/>
</dbReference>
<dbReference type="InterPro" id="IPR001279">
    <property type="entry name" value="Metallo-B-lactamas"/>
</dbReference>
<feature type="domain" description="Metallo-beta-lactamase" evidence="1">
    <location>
        <begin position="41"/>
        <end position="278"/>
    </location>
</feature>
<dbReference type="EMBL" id="CAFBLP010000041">
    <property type="protein sequence ID" value="CAB4882799.1"/>
    <property type="molecule type" value="Genomic_DNA"/>
</dbReference>
<organism evidence="2">
    <name type="scientific">freshwater metagenome</name>
    <dbReference type="NCBI Taxonomy" id="449393"/>
    <lineage>
        <taxon>unclassified sequences</taxon>
        <taxon>metagenomes</taxon>
        <taxon>ecological metagenomes</taxon>
    </lineage>
</organism>
<gene>
    <name evidence="2" type="ORF">UFOPK3376_01717</name>
</gene>
<evidence type="ECO:0000313" key="2">
    <source>
        <dbReference type="EMBL" id="CAB4882799.1"/>
    </source>
</evidence>
<sequence length="365" mass="40526">MTDQAARPRKQEQEPASEEIVELAPGVLRSQLPISMPGLGHVNCYLLEDERGVAVVDPGLPSKDSYVALEARLKSAGYPLKRVHTVIITHSHPDHFGGAGWLHAQTGAEIVTHRKFRMMWDPTEPPDVDVEDMAPTDPAELAPDEPFEHVRRFPWETTPWGGPGVDIPLKRRLWFRAARAFPQLRKMPVPTVRLDEANIITLARREWVAVHTPGHTDDHLCLFDPTEGCMLCGDHVLPTITPHIGGMGTSRDPLGAFFHSLDKVATYGPQVKIALPAHGQPFADLAGRAQEIKLHHEGRLEKLRTTSIELSRPASVMEMSTHLFSPRVQGAMADSETFAHLEHLRLAGDMERRSNDGVFEYVVAG</sequence>
<protein>
    <submittedName>
        <fullName evidence="2">Unannotated protein</fullName>
    </submittedName>
</protein>
<reference evidence="2" key="1">
    <citation type="submission" date="2020-05" db="EMBL/GenBank/DDBJ databases">
        <authorList>
            <person name="Chiriac C."/>
            <person name="Salcher M."/>
            <person name="Ghai R."/>
            <person name="Kavagutti S V."/>
        </authorList>
    </citation>
    <scope>NUCLEOTIDE SEQUENCE</scope>
</reference>
<dbReference type="SUPFAM" id="SSF56281">
    <property type="entry name" value="Metallo-hydrolase/oxidoreductase"/>
    <property type="match status" value="1"/>
</dbReference>